<dbReference type="PANTHER" id="PTHR23528:SF1">
    <property type="entry name" value="MAJOR FACILITATOR SUPERFAMILY (MFS) PROFILE DOMAIN-CONTAINING PROTEIN"/>
    <property type="match status" value="1"/>
</dbReference>
<evidence type="ECO:0000256" key="3">
    <source>
        <dbReference type="ARBA" id="ARBA00023136"/>
    </source>
</evidence>
<dbReference type="RefSeq" id="WP_142788079.1">
    <property type="nucleotide sequence ID" value="NZ_VHJK01000001.1"/>
</dbReference>
<organism evidence="6 7">
    <name type="scientific">Erythrobacter insulae</name>
    <dbReference type="NCBI Taxonomy" id="2584124"/>
    <lineage>
        <taxon>Bacteria</taxon>
        <taxon>Pseudomonadati</taxon>
        <taxon>Pseudomonadota</taxon>
        <taxon>Alphaproteobacteria</taxon>
        <taxon>Sphingomonadales</taxon>
        <taxon>Erythrobacteraceae</taxon>
        <taxon>Erythrobacter/Porphyrobacter group</taxon>
        <taxon>Erythrobacter</taxon>
    </lineage>
</organism>
<dbReference type="GO" id="GO:0022857">
    <property type="term" value="F:transmembrane transporter activity"/>
    <property type="evidence" value="ECO:0007669"/>
    <property type="project" value="InterPro"/>
</dbReference>
<dbReference type="CDD" id="cd06174">
    <property type="entry name" value="MFS"/>
    <property type="match status" value="1"/>
</dbReference>
<dbReference type="InterPro" id="IPR020846">
    <property type="entry name" value="MFS_dom"/>
</dbReference>
<evidence type="ECO:0000256" key="4">
    <source>
        <dbReference type="SAM" id="Phobius"/>
    </source>
</evidence>
<dbReference type="Proteomes" id="UP000316343">
    <property type="component" value="Unassembled WGS sequence"/>
</dbReference>
<dbReference type="OrthoDB" id="7428510at2"/>
<feature type="transmembrane region" description="Helical" evidence="4">
    <location>
        <begin position="12"/>
        <end position="33"/>
    </location>
</feature>
<dbReference type="PROSITE" id="PS50850">
    <property type="entry name" value="MFS"/>
    <property type="match status" value="1"/>
</dbReference>
<evidence type="ECO:0000256" key="1">
    <source>
        <dbReference type="ARBA" id="ARBA00022692"/>
    </source>
</evidence>
<evidence type="ECO:0000313" key="7">
    <source>
        <dbReference type="Proteomes" id="UP000316343"/>
    </source>
</evidence>
<feature type="transmembrane region" description="Helical" evidence="4">
    <location>
        <begin position="334"/>
        <end position="350"/>
    </location>
</feature>
<evidence type="ECO:0000313" key="6">
    <source>
        <dbReference type="EMBL" id="TRD11807.1"/>
    </source>
</evidence>
<keyword evidence="2 4" id="KW-1133">Transmembrane helix</keyword>
<dbReference type="Gene3D" id="1.20.1250.20">
    <property type="entry name" value="MFS general substrate transporter like domains"/>
    <property type="match status" value="2"/>
</dbReference>
<evidence type="ECO:0000256" key="2">
    <source>
        <dbReference type="ARBA" id="ARBA00022989"/>
    </source>
</evidence>
<reference evidence="6 7" key="1">
    <citation type="submission" date="2019-06" db="EMBL/GenBank/DDBJ databases">
        <title>Erythrobacter insulae sp. nov., isolated from a tidal flat.</title>
        <authorList>
            <person name="Yoon J.-H."/>
        </authorList>
    </citation>
    <scope>NUCLEOTIDE SEQUENCE [LARGE SCALE GENOMIC DNA]</scope>
    <source>
        <strain evidence="6 7">JBTF-M21</strain>
    </source>
</reference>
<feature type="transmembrane region" description="Helical" evidence="4">
    <location>
        <begin position="142"/>
        <end position="163"/>
    </location>
</feature>
<feature type="transmembrane region" description="Helical" evidence="4">
    <location>
        <begin position="308"/>
        <end position="328"/>
    </location>
</feature>
<proteinExistence type="predicted"/>
<evidence type="ECO:0000259" key="5">
    <source>
        <dbReference type="PROSITE" id="PS50850"/>
    </source>
</evidence>
<dbReference type="PANTHER" id="PTHR23528">
    <property type="match status" value="1"/>
</dbReference>
<feature type="transmembrane region" description="Helical" evidence="4">
    <location>
        <begin position="84"/>
        <end position="103"/>
    </location>
</feature>
<keyword evidence="7" id="KW-1185">Reference proteome</keyword>
<feature type="transmembrane region" description="Helical" evidence="4">
    <location>
        <begin position="371"/>
        <end position="388"/>
    </location>
</feature>
<dbReference type="Pfam" id="PF07690">
    <property type="entry name" value="MFS_1"/>
    <property type="match status" value="1"/>
</dbReference>
<keyword evidence="1 4" id="KW-0812">Transmembrane</keyword>
<sequence length="421" mass="44593">MSDHAAPDDRQPFWFLILFALAVGGGAVAYVPLLTVLLPVKITGVVGAEDVASLARATFYGAIVASLANIAFGMVSDRSGTRRIWIVLGLFSSSALLIFIGRANSLFDLIVLIMAWQVCLNMMLGPLLAWAGDCVPDRQKGLLGGLLSAAPAMGAMAGSLVTFENFVSESFRMPAIAMLVAALVLPVVLLGGGRERPALMRPRGVNDSKSAPYADAQAGVQADAQAGAQADAQDGQTKSVVARMWMSRFLVQISEAGLFAFLLFWLRSIVADFHENTAANIFSLVLIVSVPLSLVIGRWSDTHRRPLLPLVGSAMLAAAGLAIMAAALELPLAITGYVIFGIAASIFLSLHTSQTLRVLPKPQHRGRDLGIFNLTNTIPSVVMPWITLSLVPGFGFSALFILFAGLAALAALLLATIIRRT</sequence>
<dbReference type="EMBL" id="VHJK01000001">
    <property type="protein sequence ID" value="TRD11807.1"/>
    <property type="molecule type" value="Genomic_DNA"/>
</dbReference>
<dbReference type="SUPFAM" id="SSF103473">
    <property type="entry name" value="MFS general substrate transporter"/>
    <property type="match status" value="1"/>
</dbReference>
<accession>A0A547PCD1</accession>
<dbReference type="InterPro" id="IPR011701">
    <property type="entry name" value="MFS"/>
</dbReference>
<feature type="transmembrane region" description="Helical" evidence="4">
    <location>
        <begin position="109"/>
        <end position="130"/>
    </location>
</feature>
<keyword evidence="3 4" id="KW-0472">Membrane</keyword>
<gene>
    <name evidence="6" type="ORF">FGU71_08025</name>
</gene>
<feature type="domain" description="Major facilitator superfamily (MFS) profile" evidence="5">
    <location>
        <begin position="17"/>
        <end position="421"/>
    </location>
</feature>
<feature type="transmembrane region" description="Helical" evidence="4">
    <location>
        <begin position="394"/>
        <end position="418"/>
    </location>
</feature>
<feature type="transmembrane region" description="Helical" evidence="4">
    <location>
        <begin position="278"/>
        <end position="296"/>
    </location>
</feature>
<feature type="transmembrane region" description="Helical" evidence="4">
    <location>
        <begin position="175"/>
        <end position="193"/>
    </location>
</feature>
<dbReference type="AlphaFoldDB" id="A0A547PCD1"/>
<dbReference type="InterPro" id="IPR036259">
    <property type="entry name" value="MFS_trans_sf"/>
</dbReference>
<comment type="caution">
    <text evidence="6">The sequence shown here is derived from an EMBL/GenBank/DDBJ whole genome shotgun (WGS) entry which is preliminary data.</text>
</comment>
<protein>
    <submittedName>
        <fullName evidence="6">MFS transporter</fullName>
    </submittedName>
</protein>
<feature type="transmembrane region" description="Helical" evidence="4">
    <location>
        <begin position="53"/>
        <end position="72"/>
    </location>
</feature>
<feature type="transmembrane region" description="Helical" evidence="4">
    <location>
        <begin position="249"/>
        <end position="266"/>
    </location>
</feature>
<name>A0A547PCD1_9SPHN</name>